<feature type="non-terminal residue" evidence="1">
    <location>
        <position position="1"/>
    </location>
</feature>
<gene>
    <name evidence="1" type="ORF">COU81_00455</name>
</gene>
<evidence type="ECO:0000313" key="1">
    <source>
        <dbReference type="EMBL" id="PJE58500.1"/>
    </source>
</evidence>
<dbReference type="Proteomes" id="UP000231450">
    <property type="component" value="Unassembled WGS sequence"/>
</dbReference>
<sequence length="147" mass="17158">GIVSVIFFILTIFFLNKANALWRIKQWWHAFSQPKFIPPTRQINLLNEWQIIEGRVNKGDEANIKLAIIEADRLFDDLLKKIGYFGDDMGARLKQISREQIPNIDDIWNAHKIRNQIAHQANYHVSQSDAKRAVLAYEKAFKQLDVL</sequence>
<organism evidence="1 2">
    <name type="scientific">Candidatus Portnoybacteria bacterium CG10_big_fil_rev_8_21_14_0_10_36_7</name>
    <dbReference type="NCBI Taxonomy" id="1974812"/>
    <lineage>
        <taxon>Bacteria</taxon>
        <taxon>Candidatus Portnoyibacteriota</taxon>
    </lineage>
</organism>
<reference evidence="2" key="1">
    <citation type="submission" date="2017-09" db="EMBL/GenBank/DDBJ databases">
        <title>Depth-based differentiation of microbial function through sediment-hosted aquifers and enrichment of novel symbionts in the deep terrestrial subsurface.</title>
        <authorList>
            <person name="Probst A.J."/>
            <person name="Ladd B."/>
            <person name="Jarett J.K."/>
            <person name="Geller-Mcgrath D.E."/>
            <person name="Sieber C.M.K."/>
            <person name="Emerson J.B."/>
            <person name="Anantharaman K."/>
            <person name="Thomas B.C."/>
            <person name="Malmstrom R."/>
            <person name="Stieglmeier M."/>
            <person name="Klingl A."/>
            <person name="Woyke T."/>
            <person name="Ryan C.M."/>
            <person name="Banfield J.F."/>
        </authorList>
    </citation>
    <scope>NUCLEOTIDE SEQUENCE [LARGE SCALE GENOMIC DNA]</scope>
</reference>
<name>A0A2M8KF04_9BACT</name>
<evidence type="ECO:0000313" key="2">
    <source>
        <dbReference type="Proteomes" id="UP000231450"/>
    </source>
</evidence>
<evidence type="ECO:0008006" key="3">
    <source>
        <dbReference type="Google" id="ProtNLM"/>
    </source>
</evidence>
<comment type="caution">
    <text evidence="1">The sequence shown here is derived from an EMBL/GenBank/DDBJ whole genome shotgun (WGS) entry which is preliminary data.</text>
</comment>
<protein>
    <recommendedName>
        <fullName evidence="3">DUF4145 domain-containing protein</fullName>
    </recommendedName>
</protein>
<dbReference type="AlphaFoldDB" id="A0A2M8KF04"/>
<accession>A0A2M8KF04</accession>
<dbReference type="EMBL" id="PFDW01000008">
    <property type="protein sequence ID" value="PJE58500.1"/>
    <property type="molecule type" value="Genomic_DNA"/>
</dbReference>
<proteinExistence type="predicted"/>